<protein>
    <submittedName>
        <fullName evidence="1">Uncharacterized protein</fullName>
    </submittedName>
</protein>
<dbReference type="EMBL" id="MN739096">
    <property type="protein sequence ID" value="QHS88447.1"/>
    <property type="molecule type" value="Genomic_DNA"/>
</dbReference>
<accession>A0A6C0B887</accession>
<proteinExistence type="predicted"/>
<dbReference type="AlphaFoldDB" id="A0A6C0B887"/>
<sequence>MESKLKTFSNNSDRIQYLQQQTNYKDVKKLPTYYPSYAFNLSLTNGYKKCKCPNLIRY</sequence>
<name>A0A6C0B887_9ZZZZ</name>
<evidence type="ECO:0000313" key="1">
    <source>
        <dbReference type="EMBL" id="QHS88447.1"/>
    </source>
</evidence>
<organism evidence="1">
    <name type="scientific">viral metagenome</name>
    <dbReference type="NCBI Taxonomy" id="1070528"/>
    <lineage>
        <taxon>unclassified sequences</taxon>
        <taxon>metagenomes</taxon>
        <taxon>organismal metagenomes</taxon>
    </lineage>
</organism>
<reference evidence="1" key="1">
    <citation type="journal article" date="2020" name="Nature">
        <title>Giant virus diversity and host interactions through global metagenomics.</title>
        <authorList>
            <person name="Schulz F."/>
            <person name="Roux S."/>
            <person name="Paez-Espino D."/>
            <person name="Jungbluth S."/>
            <person name="Walsh D.A."/>
            <person name="Denef V.J."/>
            <person name="McMahon K.D."/>
            <person name="Konstantinidis K.T."/>
            <person name="Eloe-Fadrosh E.A."/>
            <person name="Kyrpides N.C."/>
            <person name="Woyke T."/>
        </authorList>
    </citation>
    <scope>NUCLEOTIDE SEQUENCE</scope>
    <source>
        <strain evidence="1">GVMAG-M-3300010158-55</strain>
    </source>
</reference>